<proteinExistence type="inferred from homology"/>
<dbReference type="Gene3D" id="3.40.50.1580">
    <property type="entry name" value="Nucleoside phosphorylase domain"/>
    <property type="match status" value="1"/>
</dbReference>
<evidence type="ECO:0000256" key="4">
    <source>
        <dbReference type="ARBA" id="ARBA00022679"/>
    </source>
</evidence>
<reference evidence="8 9" key="1">
    <citation type="submission" date="2019-02" db="EMBL/GenBank/DDBJ databases">
        <title>Deep-cultivation of Planctomycetes and their phenomic and genomic characterization uncovers novel biology.</title>
        <authorList>
            <person name="Wiegand S."/>
            <person name="Jogler M."/>
            <person name="Boedeker C."/>
            <person name="Pinto D."/>
            <person name="Vollmers J."/>
            <person name="Rivas-Marin E."/>
            <person name="Kohn T."/>
            <person name="Peeters S.H."/>
            <person name="Heuer A."/>
            <person name="Rast P."/>
            <person name="Oberbeckmann S."/>
            <person name="Bunk B."/>
            <person name="Jeske O."/>
            <person name="Meyerdierks A."/>
            <person name="Storesund J.E."/>
            <person name="Kallscheuer N."/>
            <person name="Luecker S."/>
            <person name="Lage O.M."/>
            <person name="Pohl T."/>
            <person name="Merkel B.J."/>
            <person name="Hornburger P."/>
            <person name="Mueller R.-W."/>
            <person name="Bruemmer F."/>
            <person name="Labrenz M."/>
            <person name="Spormann A.M."/>
            <person name="Op den Camp H."/>
            <person name="Overmann J."/>
            <person name="Amann R."/>
            <person name="Jetten M.S.M."/>
            <person name="Mascher T."/>
            <person name="Medema M.H."/>
            <person name="Devos D.P."/>
            <person name="Kaster A.-K."/>
            <person name="Ovreas L."/>
            <person name="Rohde M."/>
            <person name="Galperin M.Y."/>
            <person name="Jogler C."/>
        </authorList>
    </citation>
    <scope>NUCLEOTIDE SEQUENCE [LARGE SCALE GENOMIC DNA]</scope>
    <source>
        <strain evidence="8 9">SV_7m_r</strain>
    </source>
</reference>
<dbReference type="UniPathway" id="UPA00606"/>
<evidence type="ECO:0000256" key="5">
    <source>
        <dbReference type="PIRNR" id="PIRNR000477"/>
    </source>
</evidence>
<dbReference type="EC" id="2.4.2.1" evidence="5"/>
<feature type="region of interest" description="Disordered" evidence="6">
    <location>
        <begin position="130"/>
        <end position="156"/>
    </location>
</feature>
<dbReference type="NCBIfam" id="NF006054">
    <property type="entry name" value="PRK08202.1"/>
    <property type="match status" value="1"/>
</dbReference>
<dbReference type="GO" id="GO:0004731">
    <property type="term" value="F:purine-nucleoside phosphorylase activity"/>
    <property type="evidence" value="ECO:0007669"/>
    <property type="project" value="UniProtKB-EC"/>
</dbReference>
<dbReference type="GO" id="GO:0005737">
    <property type="term" value="C:cytoplasm"/>
    <property type="evidence" value="ECO:0007669"/>
    <property type="project" value="TreeGrafter"/>
</dbReference>
<dbReference type="SUPFAM" id="SSF53167">
    <property type="entry name" value="Purine and uridine phosphorylases"/>
    <property type="match status" value="1"/>
</dbReference>
<comment type="similarity">
    <text evidence="2 5">Belongs to the PNP/MTAP phosphorylase family.</text>
</comment>
<keyword evidence="9" id="KW-1185">Reference proteome</keyword>
<dbReference type="InterPro" id="IPR011268">
    <property type="entry name" value="Purine_phosphorylase"/>
</dbReference>
<dbReference type="Proteomes" id="UP000315003">
    <property type="component" value="Chromosome"/>
</dbReference>
<comment type="pathway">
    <text evidence="1 5">Purine metabolism; purine nucleoside salvage.</text>
</comment>
<sequence>MAAWRQQGPATAIVLGTGLGSFAEKIQDSFSIPYDSLPGMPSCTAAGHRGAFLFGQFAGQPVVAMAGRLHRYEGHSRCQLTFPIELMLALEPRQFIASNAAGGLRADYSVGDLLVIRDWIDWLHQPLDRGGRGLPEDDPERQQPPLNWQGNRPGHPETATLQQLALQCGQQHGFAIHQGTYLATLGPNYETRAECRMMRRIGADVVGMSTVPELILAKERGFPALGVSVITNLALPDRAAEADHSEVLLAGRGAADKMELVVRAIVDRTSRVK</sequence>
<protein>
    <recommendedName>
        <fullName evidence="5">Purine nucleoside phosphorylase</fullName>
        <ecNumber evidence="5">2.4.2.1</ecNumber>
    </recommendedName>
    <alternativeName>
        <fullName evidence="5">Inosine-guanosine phosphorylase</fullName>
    </alternativeName>
</protein>
<organism evidence="8 9">
    <name type="scientific">Stieleria bergensis</name>
    <dbReference type="NCBI Taxonomy" id="2528025"/>
    <lineage>
        <taxon>Bacteria</taxon>
        <taxon>Pseudomonadati</taxon>
        <taxon>Planctomycetota</taxon>
        <taxon>Planctomycetia</taxon>
        <taxon>Pirellulales</taxon>
        <taxon>Pirellulaceae</taxon>
        <taxon>Stieleria</taxon>
    </lineage>
</organism>
<evidence type="ECO:0000256" key="6">
    <source>
        <dbReference type="SAM" id="MobiDB-lite"/>
    </source>
</evidence>
<dbReference type="PANTHER" id="PTHR11904:SF9">
    <property type="entry name" value="PURINE NUCLEOSIDE PHOSPHORYLASE-RELATED"/>
    <property type="match status" value="1"/>
</dbReference>
<evidence type="ECO:0000256" key="3">
    <source>
        <dbReference type="ARBA" id="ARBA00022676"/>
    </source>
</evidence>
<keyword evidence="3 5" id="KW-0328">Glycosyltransferase</keyword>
<evidence type="ECO:0000256" key="2">
    <source>
        <dbReference type="ARBA" id="ARBA00006751"/>
    </source>
</evidence>
<comment type="function">
    <text evidence="5">The purine nucleoside phosphorylases catalyze the phosphorolytic breakdown of the N-glycosidic bond in the beta-(deoxy)ribonucleoside molecules, with the formation of the corresponding free purine bases and pentose-1-phosphate.</text>
</comment>
<evidence type="ECO:0000313" key="8">
    <source>
        <dbReference type="EMBL" id="QDT61174.1"/>
    </source>
</evidence>
<accession>A0A517SYE8</accession>
<dbReference type="NCBIfam" id="TIGR01697">
    <property type="entry name" value="PNPH-PUNA-XAPA"/>
    <property type="match status" value="1"/>
</dbReference>
<dbReference type="InterPro" id="IPR000845">
    <property type="entry name" value="Nucleoside_phosphorylase_d"/>
</dbReference>
<evidence type="ECO:0000259" key="7">
    <source>
        <dbReference type="Pfam" id="PF01048"/>
    </source>
</evidence>
<gene>
    <name evidence="8" type="primary">punA_2</name>
    <name evidence="8" type="ORF">SV7mr_37060</name>
</gene>
<dbReference type="EMBL" id="CP036272">
    <property type="protein sequence ID" value="QDT61174.1"/>
    <property type="molecule type" value="Genomic_DNA"/>
</dbReference>
<dbReference type="Pfam" id="PF01048">
    <property type="entry name" value="PNP_UDP_1"/>
    <property type="match status" value="1"/>
</dbReference>
<name>A0A517SYE8_9BACT</name>
<feature type="domain" description="Nucleoside phosphorylase" evidence="7">
    <location>
        <begin position="12"/>
        <end position="266"/>
    </location>
</feature>
<dbReference type="InterPro" id="IPR035994">
    <property type="entry name" value="Nucleoside_phosphorylase_sf"/>
</dbReference>
<evidence type="ECO:0000256" key="1">
    <source>
        <dbReference type="ARBA" id="ARBA00005058"/>
    </source>
</evidence>
<dbReference type="GO" id="GO:0009116">
    <property type="term" value="P:nucleoside metabolic process"/>
    <property type="evidence" value="ECO:0007669"/>
    <property type="project" value="InterPro"/>
</dbReference>
<dbReference type="PIRSF" id="PIRSF000477">
    <property type="entry name" value="PurNPase"/>
    <property type="match status" value="1"/>
</dbReference>
<keyword evidence="4 5" id="KW-0808">Transferase</keyword>
<dbReference type="AlphaFoldDB" id="A0A517SYE8"/>
<evidence type="ECO:0000313" key="9">
    <source>
        <dbReference type="Proteomes" id="UP000315003"/>
    </source>
</evidence>
<dbReference type="PANTHER" id="PTHR11904">
    <property type="entry name" value="METHYLTHIOADENOSINE/PURINE NUCLEOSIDE PHOSPHORYLASE"/>
    <property type="match status" value="1"/>
</dbReference>
<dbReference type="CDD" id="cd09009">
    <property type="entry name" value="PNP-EcPNPII_like"/>
    <property type="match status" value="1"/>
</dbReference>